<proteinExistence type="predicted"/>
<keyword evidence="2" id="KW-1185">Reference proteome</keyword>
<gene>
    <name evidence="1" type="ORF">MSG28_009712</name>
</gene>
<protein>
    <submittedName>
        <fullName evidence="1">Uncharacterized protein</fullName>
    </submittedName>
</protein>
<dbReference type="EMBL" id="CM046116">
    <property type="protein sequence ID" value="KAI8421745.1"/>
    <property type="molecule type" value="Genomic_DNA"/>
</dbReference>
<comment type="caution">
    <text evidence="1">The sequence shown here is derived from an EMBL/GenBank/DDBJ whole genome shotgun (WGS) entry which is preliminary data.</text>
</comment>
<name>A0ACC0JC87_CHOFU</name>
<sequence>MAALLSKLSRDQVPARQCNTEASMQGTYRFVSEHIVGIKLQRRAFAIRLKPDRINYVTVITILLTAGNSEAAFRNFEALRTPINIGAIFPPNTVAEVAFASALARASMESEHYAFVMEAVYAPYEDSFAASKAACQLISKGVIAIFGPTDATSASAVEAHCRAARIPHIQAVWRPPPVRGLELPIPPGINLFPEAVALSKAVALFVRDSDWQTYTLLYDDDYGLIRLQEVLKYADPEHKWLVRRLIPGGDNRPLLKQLKLAGESRVILDCPPERVKDYLRQARESYVLMSLDAHTLDLEELRFGLSNVTCLRIFAHEDSRTRSYLSDWKARASSDVKIPGDTQDITVEVALASDAARLIAAAVESAPEEFEIKAEELECYSDNKWEIGEEFINHLLTNPITGITDEITLNNITGERTNFNVEIMELSNSGFNSIAKWNPDTGFVYARSQDEVSDLLAEKWQNKTFRVVSRIGAPYLIEKVPEDGEVLTGNDRYEGYSKDLIHEILTETLHLNYVIEIVPGNLYGSYHKDTRKWDGLVGHLLERKADLAICDLTITYERRSAVDFTTPFMTLGISILYAKPEPPEPELFGFLKPFSVDVWIYMAASFLMVSLLLHILARFAPNDWENPHPCDKSPEELENIWHIKNSAWLTMGSIMTQGSDILPKGYSTRWVCGMWWFFALIMCSSYTANLAAFLTNAAMDDSIKSAEDLAGQTKIKYGTVEGGSTYSFFKRSNFTTFQKMWAAMESARPSVFVKNNDLGVERVLMGKREYAFLMESTAIEYQLERKCDLMQVGGLLDSKGYGIAMPFFSSYRTAIDNAVLKLAESGKLLELKNRWWKAPEEGACVEEEAGEEGASAAELGVENVGGVFVVLGVGCGIAAAMGLFEFLWHVKDVAIEQKMTRSEAFWAELIFALSFWETEKPVAHSRPSSSASKEESDKLSRASSVLRSAANLFQLEVFK</sequence>
<evidence type="ECO:0000313" key="2">
    <source>
        <dbReference type="Proteomes" id="UP001064048"/>
    </source>
</evidence>
<reference evidence="1 2" key="1">
    <citation type="journal article" date="2022" name="Genome Biol. Evol.">
        <title>The Spruce Budworm Genome: Reconstructing the Evolutionary History of Antifreeze Proteins.</title>
        <authorList>
            <person name="Beliveau C."/>
            <person name="Gagne P."/>
            <person name="Picq S."/>
            <person name="Vernygora O."/>
            <person name="Keeling C.I."/>
            <person name="Pinkney K."/>
            <person name="Doucet D."/>
            <person name="Wen F."/>
            <person name="Johnston J.S."/>
            <person name="Maaroufi H."/>
            <person name="Boyle B."/>
            <person name="Laroche J."/>
            <person name="Dewar K."/>
            <person name="Juretic N."/>
            <person name="Blackburn G."/>
            <person name="Nisole A."/>
            <person name="Brunet B."/>
            <person name="Brandao M."/>
            <person name="Lumley L."/>
            <person name="Duan J."/>
            <person name="Quan G."/>
            <person name="Lucarotti C.J."/>
            <person name="Roe A.D."/>
            <person name="Sperling F.A.H."/>
            <person name="Levesque R.C."/>
            <person name="Cusson M."/>
        </authorList>
    </citation>
    <scope>NUCLEOTIDE SEQUENCE [LARGE SCALE GENOMIC DNA]</scope>
    <source>
        <strain evidence="1">Glfc:IPQL:Cfum</strain>
    </source>
</reference>
<accession>A0ACC0JC87</accession>
<organism evidence="1 2">
    <name type="scientific">Choristoneura fumiferana</name>
    <name type="common">Spruce budworm moth</name>
    <name type="synonym">Archips fumiferana</name>
    <dbReference type="NCBI Taxonomy" id="7141"/>
    <lineage>
        <taxon>Eukaryota</taxon>
        <taxon>Metazoa</taxon>
        <taxon>Ecdysozoa</taxon>
        <taxon>Arthropoda</taxon>
        <taxon>Hexapoda</taxon>
        <taxon>Insecta</taxon>
        <taxon>Pterygota</taxon>
        <taxon>Neoptera</taxon>
        <taxon>Endopterygota</taxon>
        <taxon>Lepidoptera</taxon>
        <taxon>Glossata</taxon>
        <taxon>Ditrysia</taxon>
        <taxon>Tortricoidea</taxon>
        <taxon>Tortricidae</taxon>
        <taxon>Tortricinae</taxon>
        <taxon>Choristoneura</taxon>
    </lineage>
</organism>
<evidence type="ECO:0000313" key="1">
    <source>
        <dbReference type="EMBL" id="KAI8421745.1"/>
    </source>
</evidence>
<dbReference type="Proteomes" id="UP001064048">
    <property type="component" value="Chromosome 16"/>
</dbReference>